<keyword evidence="2" id="KW-1133">Transmembrane helix</keyword>
<feature type="chain" id="PRO_5046791374" description="DUF4349 domain-containing protein" evidence="3">
    <location>
        <begin position="23"/>
        <end position="303"/>
    </location>
</feature>
<evidence type="ECO:0000256" key="3">
    <source>
        <dbReference type="SAM" id="SignalP"/>
    </source>
</evidence>
<dbReference type="RefSeq" id="WP_261295764.1">
    <property type="nucleotide sequence ID" value="NZ_JANQBK010000019.1"/>
</dbReference>
<dbReference type="PROSITE" id="PS51257">
    <property type="entry name" value="PROKAR_LIPOPROTEIN"/>
    <property type="match status" value="1"/>
</dbReference>
<evidence type="ECO:0000313" key="4">
    <source>
        <dbReference type="EMBL" id="MFC3580342.1"/>
    </source>
</evidence>
<protein>
    <recommendedName>
        <fullName evidence="6">DUF4349 domain-containing protein</fullName>
    </recommendedName>
</protein>
<keyword evidence="2" id="KW-0812">Transmembrane</keyword>
<evidence type="ECO:0008006" key="6">
    <source>
        <dbReference type="Google" id="ProtNLM"/>
    </source>
</evidence>
<dbReference type="Proteomes" id="UP001595713">
    <property type="component" value="Unassembled WGS sequence"/>
</dbReference>
<evidence type="ECO:0000256" key="2">
    <source>
        <dbReference type="SAM" id="Phobius"/>
    </source>
</evidence>
<evidence type="ECO:0000256" key="1">
    <source>
        <dbReference type="SAM" id="MobiDB-lite"/>
    </source>
</evidence>
<feature type="compositionally biased region" description="Low complexity" evidence="1">
    <location>
        <begin position="284"/>
        <end position="293"/>
    </location>
</feature>
<proteinExistence type="predicted"/>
<evidence type="ECO:0000313" key="5">
    <source>
        <dbReference type="Proteomes" id="UP001595713"/>
    </source>
</evidence>
<feature type="compositionally biased region" description="Pro residues" evidence="1">
    <location>
        <begin position="294"/>
        <end position="303"/>
    </location>
</feature>
<keyword evidence="5" id="KW-1185">Reference proteome</keyword>
<dbReference type="EMBL" id="JBHRXP010000003">
    <property type="protein sequence ID" value="MFC3580342.1"/>
    <property type="molecule type" value="Genomic_DNA"/>
</dbReference>
<feature type="transmembrane region" description="Helical" evidence="2">
    <location>
        <begin position="242"/>
        <end position="266"/>
    </location>
</feature>
<feature type="region of interest" description="Disordered" evidence="1">
    <location>
        <begin position="284"/>
        <end position="303"/>
    </location>
</feature>
<sequence length="303" mass="31838">MRIGLISAATITLLALSACGRAPESSQSESVQTSDMAEGPGINITAAPGVAFAYHYAFRLPPKNIATAQEAHAGACEKLGVARCRITGMRYQLIGENDIRAMLAFKLDPTLARAFGKEGIAAIEKADGKLIDAEITGTDAGAEIAQLGTGRARAADELARIDKQLARGDLPASERAELQRQRAELVATIGAAQATIADQRASLATTPMVFDYESGAGIRGFDASAPLTSALDTFLSSAQTTLAFVLGFIAIFGPPAIAALLLWLLWRQLRPFLPTRLRRADSAPLAQRPAAAMAPPPADRSDA</sequence>
<keyword evidence="3" id="KW-0732">Signal</keyword>
<name>A0ABV7SVP7_9SPHN</name>
<accession>A0ABV7SVP7</accession>
<feature type="signal peptide" evidence="3">
    <location>
        <begin position="1"/>
        <end position="22"/>
    </location>
</feature>
<keyword evidence="2" id="KW-0472">Membrane</keyword>
<comment type="caution">
    <text evidence="4">The sequence shown here is derived from an EMBL/GenBank/DDBJ whole genome shotgun (WGS) entry which is preliminary data.</text>
</comment>
<reference evidence="5" key="1">
    <citation type="journal article" date="2019" name="Int. J. Syst. Evol. Microbiol.">
        <title>The Global Catalogue of Microorganisms (GCM) 10K type strain sequencing project: providing services to taxonomists for standard genome sequencing and annotation.</title>
        <authorList>
            <consortium name="The Broad Institute Genomics Platform"/>
            <consortium name="The Broad Institute Genome Sequencing Center for Infectious Disease"/>
            <person name="Wu L."/>
            <person name="Ma J."/>
        </authorList>
    </citation>
    <scope>NUCLEOTIDE SEQUENCE [LARGE SCALE GENOMIC DNA]</scope>
    <source>
        <strain evidence="5">KCTC 42739</strain>
    </source>
</reference>
<gene>
    <name evidence="4" type="ORF">ACFONA_09220</name>
</gene>
<organism evidence="4 5">
    <name type="scientific">Sphingomonas hylomeconis</name>
    <dbReference type="NCBI Taxonomy" id="1395958"/>
    <lineage>
        <taxon>Bacteria</taxon>
        <taxon>Pseudomonadati</taxon>
        <taxon>Pseudomonadota</taxon>
        <taxon>Alphaproteobacteria</taxon>
        <taxon>Sphingomonadales</taxon>
        <taxon>Sphingomonadaceae</taxon>
        <taxon>Sphingomonas</taxon>
    </lineage>
</organism>